<evidence type="ECO:0000256" key="1">
    <source>
        <dbReference type="SAM" id="Phobius"/>
    </source>
</evidence>
<dbReference type="EMBL" id="FQZV01000003">
    <property type="protein sequence ID" value="SHI52867.1"/>
    <property type="molecule type" value="Genomic_DNA"/>
</dbReference>
<dbReference type="Proteomes" id="UP000184536">
    <property type="component" value="Unassembled WGS sequence"/>
</dbReference>
<proteinExistence type="predicted"/>
<accession>A0A1M6BW35</accession>
<evidence type="ECO:0008006" key="4">
    <source>
        <dbReference type="Google" id="ProtNLM"/>
    </source>
</evidence>
<evidence type="ECO:0000313" key="2">
    <source>
        <dbReference type="EMBL" id="SHI52867.1"/>
    </source>
</evidence>
<keyword evidence="1" id="KW-0472">Membrane</keyword>
<dbReference type="AlphaFoldDB" id="A0A1M6BW35"/>
<sequence>MRDRFMSGMLTGGLIGATAGLFAYSRMSPRQRKRMMKRGNKMLKSAVSMMGMAQSMDMFK</sequence>
<evidence type="ECO:0000313" key="3">
    <source>
        <dbReference type="Proteomes" id="UP000184536"/>
    </source>
</evidence>
<dbReference type="RefSeq" id="WP_110939394.1">
    <property type="nucleotide sequence ID" value="NZ_FQZV01000003.1"/>
</dbReference>
<keyword evidence="3" id="KW-1185">Reference proteome</keyword>
<keyword evidence="1" id="KW-1133">Transmembrane helix</keyword>
<dbReference type="STRING" id="1121919.SAMN02745975_00076"/>
<keyword evidence="1" id="KW-0812">Transmembrane</keyword>
<dbReference type="OrthoDB" id="1955557at2"/>
<organism evidence="2 3">
    <name type="scientific">Geosporobacter subterraneus DSM 17957</name>
    <dbReference type="NCBI Taxonomy" id="1121919"/>
    <lineage>
        <taxon>Bacteria</taxon>
        <taxon>Bacillati</taxon>
        <taxon>Bacillota</taxon>
        <taxon>Clostridia</taxon>
        <taxon>Peptostreptococcales</taxon>
        <taxon>Thermotaleaceae</taxon>
        <taxon>Geosporobacter</taxon>
    </lineage>
</organism>
<gene>
    <name evidence="2" type="ORF">SAMN02745975_00076</name>
</gene>
<name>A0A1M6BW35_9FIRM</name>
<reference evidence="3" key="1">
    <citation type="submission" date="2016-11" db="EMBL/GenBank/DDBJ databases">
        <authorList>
            <person name="Varghese N."/>
            <person name="Submissions S."/>
        </authorList>
    </citation>
    <scope>NUCLEOTIDE SEQUENCE [LARGE SCALE GENOMIC DNA]</scope>
    <source>
        <strain evidence="3">DSM 17957</strain>
    </source>
</reference>
<protein>
    <recommendedName>
        <fullName evidence="4">YtxH-like protein</fullName>
    </recommendedName>
</protein>
<feature type="transmembrane region" description="Helical" evidence="1">
    <location>
        <begin position="6"/>
        <end position="27"/>
    </location>
</feature>